<dbReference type="InterPro" id="IPR002921">
    <property type="entry name" value="Fungal_lipase-type"/>
</dbReference>
<feature type="region of interest" description="Disordered" evidence="1">
    <location>
        <begin position="1"/>
        <end position="97"/>
    </location>
</feature>
<comment type="caution">
    <text evidence="3">The sequence shown here is derived from an EMBL/GenBank/DDBJ whole genome shotgun (WGS) entry which is preliminary data.</text>
</comment>
<keyword evidence="4" id="KW-1185">Reference proteome</keyword>
<organism evidence="3 4">
    <name type="scientific">Lojkania enalia</name>
    <dbReference type="NCBI Taxonomy" id="147567"/>
    <lineage>
        <taxon>Eukaryota</taxon>
        <taxon>Fungi</taxon>
        <taxon>Dikarya</taxon>
        <taxon>Ascomycota</taxon>
        <taxon>Pezizomycotina</taxon>
        <taxon>Dothideomycetes</taxon>
        <taxon>Pleosporomycetidae</taxon>
        <taxon>Pleosporales</taxon>
        <taxon>Pleosporales incertae sedis</taxon>
        <taxon>Lojkania</taxon>
    </lineage>
</organism>
<dbReference type="EMBL" id="ML986580">
    <property type="protein sequence ID" value="KAF2270183.1"/>
    <property type="molecule type" value="Genomic_DNA"/>
</dbReference>
<sequence length="608" mass="66483">MTLIFLGNERRHRKKRSSSKTSKPQPVAQTAHGFQSTAHIQPQNYPPPKPEHPSTAYTNNGYSLAAPQHPIYGAMPQPYGSPQQHYGSPPLQPMQPLPYGSTPLQPVQPCINNSTISFAASHSSKRQEGKFQSSWDKMDRIAAKSYNDLKETLTSGAGKSATQLNSPCKMSTQALNQGAALCDLISSKLNAVITSIDEERFSGREQDLLMYPDSEGYPSTSTVRTDASRALRPNPVYPSSKGGRGSNHFSKAWLYANSRLPPYLPPFKLYLPAYPLLCLAANYSERVYTPPAPRSSEKESHIPSDWRSGTKAMVLKSIPVDDMNTIVFAIRGSQTFMDWAVNFRQAPSSPAGFLDDEGNLCHSGFLQVARQMIAPVAERLRTLLQENPGRSSCSLLITGHSAGGAVAALLYAHMLSSNVKSDLTYLTGFFKRVHCITFGAPPISLLPLQKPNHRRHMKSLFFAFINEGDPVPRADKQVVLSLLKLYASPAPTSSCASTLSALSHASASSLQTASSRPSKFSKVLTNTNSTSSSLPVWNIPSSTLSTAGRLVVLRHRPAGRGEDDIEAITVDEDLLRTIMYGDPLKHMMSLYKRRVECLATQAVTAKGY</sequence>
<dbReference type="Proteomes" id="UP000800093">
    <property type="component" value="Unassembled WGS sequence"/>
</dbReference>
<reference evidence="4" key="1">
    <citation type="journal article" date="2020" name="Stud. Mycol.">
        <title>101 Dothideomycetes genomes: A test case for predicting lifestyles and emergence of pathogens.</title>
        <authorList>
            <person name="Haridas S."/>
            <person name="Albert R."/>
            <person name="Binder M."/>
            <person name="Bloem J."/>
            <person name="LaButti K."/>
            <person name="Salamov A."/>
            <person name="Andreopoulos B."/>
            <person name="Baker S."/>
            <person name="Barry K."/>
            <person name="Bills G."/>
            <person name="Bluhm B."/>
            <person name="Cannon C."/>
            <person name="Castanera R."/>
            <person name="Culley D."/>
            <person name="Daum C."/>
            <person name="Ezra D."/>
            <person name="Gonzalez J."/>
            <person name="Henrissat B."/>
            <person name="Kuo A."/>
            <person name="Liang C."/>
            <person name="Lipzen A."/>
            <person name="Lutzoni F."/>
            <person name="Magnuson J."/>
            <person name="Mondo S."/>
            <person name="Nolan M."/>
            <person name="Ohm R."/>
            <person name="Pangilinan J."/>
            <person name="Park H.-J."/>
            <person name="Ramirez L."/>
            <person name="Alfaro M."/>
            <person name="Sun H."/>
            <person name="Tritt A."/>
            <person name="Yoshinaga Y."/>
            <person name="Zwiers L.-H."/>
            <person name="Turgeon B."/>
            <person name="Goodwin S."/>
            <person name="Spatafora J."/>
            <person name="Crous P."/>
            <person name="Grigoriev I."/>
        </authorList>
    </citation>
    <scope>NUCLEOTIDE SEQUENCE [LARGE SCALE GENOMIC DNA]</scope>
    <source>
        <strain evidence="4">CBS 304.66</strain>
    </source>
</reference>
<dbReference type="PANTHER" id="PTHR46023:SF6">
    <property type="entry name" value="LIPASE CLASS 3 FAMILY PROTEIN"/>
    <property type="match status" value="1"/>
</dbReference>
<evidence type="ECO:0000259" key="2">
    <source>
        <dbReference type="Pfam" id="PF01764"/>
    </source>
</evidence>
<protein>
    <submittedName>
        <fullName evidence="3">Alpha/beta-hydrolase</fullName>
    </submittedName>
</protein>
<dbReference type="Gene3D" id="3.40.50.1820">
    <property type="entry name" value="alpha/beta hydrolase"/>
    <property type="match status" value="1"/>
</dbReference>
<evidence type="ECO:0000313" key="4">
    <source>
        <dbReference type="Proteomes" id="UP000800093"/>
    </source>
</evidence>
<dbReference type="CDD" id="cd00519">
    <property type="entry name" value="Lipase_3"/>
    <property type="match status" value="1"/>
</dbReference>
<evidence type="ECO:0000313" key="3">
    <source>
        <dbReference type="EMBL" id="KAF2270183.1"/>
    </source>
</evidence>
<gene>
    <name evidence="3" type="ORF">CC78DRAFT_539432</name>
</gene>
<dbReference type="AlphaFoldDB" id="A0A9P4NBK0"/>
<feature type="compositionally biased region" description="Polar residues" evidence="1">
    <location>
        <begin position="32"/>
        <end position="43"/>
    </location>
</feature>
<dbReference type="Pfam" id="PF01764">
    <property type="entry name" value="Lipase_3"/>
    <property type="match status" value="1"/>
</dbReference>
<proteinExistence type="predicted"/>
<dbReference type="PANTHER" id="PTHR46023">
    <property type="entry name" value="LIPASE CLASS 3 PROTEIN-LIKE"/>
    <property type="match status" value="1"/>
</dbReference>
<dbReference type="SUPFAM" id="SSF53474">
    <property type="entry name" value="alpha/beta-Hydrolases"/>
    <property type="match status" value="1"/>
</dbReference>
<dbReference type="InterPro" id="IPR029058">
    <property type="entry name" value="AB_hydrolase_fold"/>
</dbReference>
<evidence type="ECO:0000256" key="1">
    <source>
        <dbReference type="SAM" id="MobiDB-lite"/>
    </source>
</evidence>
<name>A0A9P4NBK0_9PLEO</name>
<dbReference type="GO" id="GO:0006629">
    <property type="term" value="P:lipid metabolic process"/>
    <property type="evidence" value="ECO:0007669"/>
    <property type="project" value="InterPro"/>
</dbReference>
<feature type="domain" description="Fungal lipase-type" evidence="2">
    <location>
        <begin position="327"/>
        <end position="474"/>
    </location>
</feature>
<accession>A0A9P4NBK0</accession>
<dbReference type="OrthoDB" id="438440at2759"/>